<dbReference type="SUPFAM" id="SSF56300">
    <property type="entry name" value="Metallo-dependent phosphatases"/>
    <property type="match status" value="1"/>
</dbReference>
<dbReference type="PANTHER" id="PTHR31302:SF31">
    <property type="entry name" value="PHOSPHODIESTERASE YAEI"/>
    <property type="match status" value="1"/>
</dbReference>
<dbReference type="Pfam" id="PF00149">
    <property type="entry name" value="Metallophos"/>
    <property type="match status" value="1"/>
</dbReference>
<sequence length="289" mass="32241">MISRRRFLQATAATIATGSGFGYMHYWEPGWFELIRHRLAFFKDNAAPFKILFLADLHYSRFVPLSLISDAIALGIEQKPDLILLGGDYVLFDMPLNFSAFSDVLSPLAECAPTFACFGNHDRPVGTEKNHLIGETLKSVGITVLFNQATVIATPNRQFELVGTGDLWAGQCKPPPASKANLPRLVLAHNPDSKEVMRDDPWDLMLCGHTHGGQLRVPLVGEPFAPVEDKRYVAGLNAFGERHIYTTRGVGSLYGLRLNCRPEVTMLELVVEREFYHHNKAGNFLIFTP</sequence>
<keyword evidence="3 5" id="KW-0378">Hydrolase</keyword>
<organism evidence="5 6">
    <name type="scientific">Escherichia coli</name>
    <dbReference type="NCBI Taxonomy" id="562"/>
    <lineage>
        <taxon>Bacteria</taxon>
        <taxon>Pseudomonadati</taxon>
        <taxon>Pseudomonadota</taxon>
        <taxon>Gammaproteobacteria</taxon>
        <taxon>Enterobacterales</taxon>
        <taxon>Enterobacteriaceae</taxon>
        <taxon>Escherichia</taxon>
    </lineage>
</organism>
<dbReference type="NCBIfam" id="TIGR01409">
    <property type="entry name" value="TAT_signal_seq"/>
    <property type="match status" value="1"/>
</dbReference>
<dbReference type="Gene3D" id="3.60.21.10">
    <property type="match status" value="1"/>
</dbReference>
<dbReference type="PANTHER" id="PTHR31302">
    <property type="entry name" value="TRANSMEMBRANE PROTEIN WITH METALLOPHOSPHOESTERASE DOMAIN-RELATED"/>
    <property type="match status" value="1"/>
</dbReference>
<dbReference type="NCBIfam" id="NF008460">
    <property type="entry name" value="PRK11340.1"/>
    <property type="match status" value="1"/>
</dbReference>
<dbReference type="EC" id="3.1.-.-" evidence="5"/>
<feature type="domain" description="Calcineurin-like phosphoesterase" evidence="4">
    <location>
        <begin position="49"/>
        <end position="212"/>
    </location>
</feature>
<dbReference type="AlphaFoldDB" id="A0A377KEA2"/>
<dbReference type="InterPro" id="IPR004843">
    <property type="entry name" value="Calcineurin-like_PHP"/>
</dbReference>
<dbReference type="GO" id="GO:0009245">
    <property type="term" value="P:lipid A biosynthetic process"/>
    <property type="evidence" value="ECO:0007669"/>
    <property type="project" value="TreeGrafter"/>
</dbReference>
<reference evidence="5 6" key="1">
    <citation type="submission" date="2018-06" db="EMBL/GenBank/DDBJ databases">
        <authorList>
            <consortium name="Pathogen Informatics"/>
            <person name="Doyle S."/>
        </authorList>
    </citation>
    <scope>NUCLEOTIDE SEQUENCE [LARGE SCALE GENOMIC DNA]</scope>
    <source>
        <strain evidence="5 6">NCTC9075</strain>
    </source>
</reference>
<dbReference type="GO" id="GO:0046872">
    <property type="term" value="F:metal ion binding"/>
    <property type="evidence" value="ECO:0007669"/>
    <property type="project" value="UniProtKB-KW"/>
</dbReference>
<evidence type="ECO:0000313" key="6">
    <source>
        <dbReference type="Proteomes" id="UP000254181"/>
    </source>
</evidence>
<keyword evidence="2" id="KW-0732">Signal</keyword>
<proteinExistence type="predicted"/>
<evidence type="ECO:0000256" key="2">
    <source>
        <dbReference type="ARBA" id="ARBA00022729"/>
    </source>
</evidence>
<dbReference type="InterPro" id="IPR051158">
    <property type="entry name" value="Metallophosphoesterase_sf"/>
</dbReference>
<evidence type="ECO:0000259" key="4">
    <source>
        <dbReference type="Pfam" id="PF00149"/>
    </source>
</evidence>
<dbReference type="InterPro" id="IPR019546">
    <property type="entry name" value="TAT_signal_bac_arc"/>
</dbReference>
<dbReference type="GO" id="GO:0016020">
    <property type="term" value="C:membrane"/>
    <property type="evidence" value="ECO:0007669"/>
    <property type="project" value="GOC"/>
</dbReference>
<dbReference type="GO" id="GO:0008758">
    <property type="term" value="F:UDP-2,3-diacylglucosamine hydrolase activity"/>
    <property type="evidence" value="ECO:0007669"/>
    <property type="project" value="TreeGrafter"/>
</dbReference>
<gene>
    <name evidence="5" type="primary">yaeI</name>
    <name evidence="5" type="ORF">NCTC9075_05474</name>
</gene>
<accession>A0A377KEA2</accession>
<keyword evidence="1" id="KW-0479">Metal-binding</keyword>
<dbReference type="InterPro" id="IPR029052">
    <property type="entry name" value="Metallo-depent_PP-like"/>
</dbReference>
<evidence type="ECO:0000256" key="1">
    <source>
        <dbReference type="ARBA" id="ARBA00022723"/>
    </source>
</evidence>
<dbReference type="EMBL" id="UGEM01000004">
    <property type="protein sequence ID" value="STP22002.1"/>
    <property type="molecule type" value="Genomic_DNA"/>
</dbReference>
<dbReference type="Proteomes" id="UP000254181">
    <property type="component" value="Unassembled WGS sequence"/>
</dbReference>
<evidence type="ECO:0000313" key="5">
    <source>
        <dbReference type="EMBL" id="STP22002.1"/>
    </source>
</evidence>
<protein>
    <submittedName>
        <fullName evidence="5">Phosphatase</fullName>
        <ecNumber evidence="5">3.1.-.-</ecNumber>
    </submittedName>
</protein>
<evidence type="ECO:0000256" key="3">
    <source>
        <dbReference type="ARBA" id="ARBA00022801"/>
    </source>
</evidence>
<name>A0A377KEA2_ECOLX</name>